<dbReference type="Proteomes" id="UP001325680">
    <property type="component" value="Chromosome"/>
</dbReference>
<keyword evidence="2" id="KW-1185">Reference proteome</keyword>
<protein>
    <submittedName>
        <fullName evidence="1">6-bladed beta-propeller</fullName>
    </submittedName>
</protein>
<evidence type="ECO:0000313" key="2">
    <source>
        <dbReference type="Proteomes" id="UP001325680"/>
    </source>
</evidence>
<proteinExistence type="predicted"/>
<dbReference type="EMBL" id="CP139960">
    <property type="protein sequence ID" value="WQD40580.1"/>
    <property type="molecule type" value="Genomic_DNA"/>
</dbReference>
<reference evidence="1 2" key="1">
    <citation type="submission" date="2023-12" db="EMBL/GenBank/DDBJ databases">
        <title>Genome sequencing and assembly of bacterial species from a model synthetic community.</title>
        <authorList>
            <person name="Hogle S.L."/>
        </authorList>
    </citation>
    <scope>NUCLEOTIDE SEQUENCE [LARGE SCALE GENOMIC DNA]</scope>
    <source>
        <strain evidence="1 2">HAMBI_3031</strain>
    </source>
</reference>
<sequence length="416" mass="48024">MRILTWFACLAICPVFLWGQDKALYLNPENALGFKASVIFSEAELIPLETTKASSFNNVQNFLVTPHHFVLLDNIANAVLIFDKQGKFLYKYKKKKYRITGVQYVASKNALFIKALNKNYTIPELKAQQMIEKSARTDFSKYTSLELLHLDQAANYRVESLTTPRYALNNIFYLNGYYLSVSSRYNKYLKDTIDYHLDLIKGNQIVKSYFPFINLPKLPPYYSNVSFSVNNTIDDNSLLIQKQFDNTIYRLTPDSLYLEYKFVFPADQTMTGDFQSTMFRNNIEHNAAVNKNNKVISGLNNLLEHKHLLFFSARAVNYAQKNYLFNTIDNKLYDLGKITTDSVVYNLPPKIFSSITEQDEEYVYTRISSADLLKEKQKLIAQNNSLPAKTKDLLSRLDKFDNAIIIKLKIKPSTAK</sequence>
<evidence type="ECO:0000313" key="1">
    <source>
        <dbReference type="EMBL" id="WQD40580.1"/>
    </source>
</evidence>
<accession>A0ABZ0WB86</accession>
<organism evidence="1 2">
    <name type="scientific">Niabella yanshanensis</name>
    <dbReference type="NCBI Taxonomy" id="577386"/>
    <lineage>
        <taxon>Bacteria</taxon>
        <taxon>Pseudomonadati</taxon>
        <taxon>Bacteroidota</taxon>
        <taxon>Chitinophagia</taxon>
        <taxon>Chitinophagales</taxon>
        <taxon>Chitinophagaceae</taxon>
        <taxon>Niabella</taxon>
    </lineage>
</organism>
<gene>
    <name evidence="1" type="ORF">U0035_10515</name>
</gene>
<name>A0ABZ0WB86_9BACT</name>
<dbReference type="RefSeq" id="WP_114789758.1">
    <property type="nucleotide sequence ID" value="NZ_CP139960.1"/>
</dbReference>
<dbReference type="Pfam" id="PF17170">
    <property type="entry name" value="DUF5128"/>
    <property type="match status" value="1"/>
</dbReference>